<comment type="caution">
    <text evidence="1">The sequence shown here is derived from an EMBL/GenBank/DDBJ whole genome shotgun (WGS) entry which is preliminary data.</text>
</comment>
<dbReference type="AlphaFoldDB" id="A0A0V7ZTR3"/>
<keyword evidence="2" id="KW-1185">Reference proteome</keyword>
<evidence type="ECO:0000313" key="2">
    <source>
        <dbReference type="Proteomes" id="UP000053372"/>
    </source>
</evidence>
<organism evidence="1 2">
    <name type="scientific">Mastigocoleus testarum BC008</name>
    <dbReference type="NCBI Taxonomy" id="371196"/>
    <lineage>
        <taxon>Bacteria</taxon>
        <taxon>Bacillati</taxon>
        <taxon>Cyanobacteriota</taxon>
        <taxon>Cyanophyceae</taxon>
        <taxon>Nostocales</taxon>
        <taxon>Hapalosiphonaceae</taxon>
        <taxon>Mastigocoleus</taxon>
    </lineage>
</organism>
<proteinExistence type="predicted"/>
<dbReference type="EMBL" id="LMTZ01000083">
    <property type="protein sequence ID" value="KST68044.1"/>
    <property type="molecule type" value="Genomic_DNA"/>
</dbReference>
<gene>
    <name evidence="1" type="ORF">BC008_32195</name>
</gene>
<evidence type="ECO:0000313" key="1">
    <source>
        <dbReference type="EMBL" id="KST68044.1"/>
    </source>
</evidence>
<sequence>MKRNRKHDFFLDWGLGIGDSTACAASGIWGLGIGDWGLGIREHRLGIGNYKLPITHYPLPITN</sequence>
<dbReference type="Proteomes" id="UP000053372">
    <property type="component" value="Unassembled WGS sequence"/>
</dbReference>
<name>A0A0V7ZTR3_9CYAN</name>
<reference evidence="1 2" key="1">
    <citation type="journal article" date="2015" name="Genome Announc.">
        <title>Draft Genome of the Euendolithic (true boring) Cyanobacterium Mastigocoleus testarum strain BC008.</title>
        <authorList>
            <person name="Guida B.S."/>
            <person name="Garcia-Pichel F."/>
        </authorList>
    </citation>
    <scope>NUCLEOTIDE SEQUENCE [LARGE SCALE GENOMIC DNA]</scope>
    <source>
        <strain evidence="1 2">BC008</strain>
    </source>
</reference>
<protein>
    <submittedName>
        <fullName evidence="1">Uncharacterized protein</fullName>
    </submittedName>
</protein>
<accession>A0A0V7ZTR3</accession>